<protein>
    <submittedName>
        <fullName evidence="1">Uncharacterized protein</fullName>
    </submittedName>
</protein>
<sequence length="147" mass="16419">MPNHMEMRVFEFKHSGHLAAGNPWRATAQKISKPDEVGEIVYAEVLSPKTGGGAEALVRWYPVTDGKPWSEYLNLDPFFPSNMTPEKRLLLDNLVAFGDPILTARKAPSAEQQLRATCPKFNEGLSVVAWAGDTDVNADFKIRLWCM</sequence>
<comment type="caution">
    <text evidence="1">The sequence shown here is derived from an EMBL/GenBank/DDBJ whole genome shotgun (WGS) entry which is preliminary data.</text>
</comment>
<dbReference type="EMBL" id="BARV01026874">
    <property type="protein sequence ID" value="GAI45365.1"/>
    <property type="molecule type" value="Genomic_DNA"/>
</dbReference>
<name>X1Q2P2_9ZZZZ</name>
<accession>X1Q2P2</accession>
<dbReference type="AlphaFoldDB" id="X1Q2P2"/>
<proteinExistence type="predicted"/>
<organism evidence="1">
    <name type="scientific">marine sediment metagenome</name>
    <dbReference type="NCBI Taxonomy" id="412755"/>
    <lineage>
        <taxon>unclassified sequences</taxon>
        <taxon>metagenomes</taxon>
        <taxon>ecological metagenomes</taxon>
    </lineage>
</organism>
<reference evidence="1" key="1">
    <citation type="journal article" date="2014" name="Front. Microbiol.">
        <title>High frequency of phylogenetically diverse reductive dehalogenase-homologous genes in deep subseafloor sedimentary metagenomes.</title>
        <authorList>
            <person name="Kawai M."/>
            <person name="Futagami T."/>
            <person name="Toyoda A."/>
            <person name="Takaki Y."/>
            <person name="Nishi S."/>
            <person name="Hori S."/>
            <person name="Arai W."/>
            <person name="Tsubouchi T."/>
            <person name="Morono Y."/>
            <person name="Uchiyama I."/>
            <person name="Ito T."/>
            <person name="Fujiyama A."/>
            <person name="Inagaki F."/>
            <person name="Takami H."/>
        </authorList>
    </citation>
    <scope>NUCLEOTIDE SEQUENCE</scope>
    <source>
        <strain evidence="1">Expedition CK06-06</strain>
    </source>
</reference>
<feature type="non-terminal residue" evidence="1">
    <location>
        <position position="147"/>
    </location>
</feature>
<evidence type="ECO:0000313" key="1">
    <source>
        <dbReference type="EMBL" id="GAI45365.1"/>
    </source>
</evidence>
<gene>
    <name evidence="1" type="ORF">S06H3_43336</name>
</gene>